<dbReference type="PANTHER" id="PTHR37981:SF1">
    <property type="entry name" value="SGNH HYDROLASE-TYPE ESTERASE DOMAIN-CONTAINING PROTEIN"/>
    <property type="match status" value="1"/>
</dbReference>
<dbReference type="InterPro" id="IPR013830">
    <property type="entry name" value="SGNH_hydro"/>
</dbReference>
<dbReference type="InterPro" id="IPR036514">
    <property type="entry name" value="SGNH_hydro_sf"/>
</dbReference>
<dbReference type="Gene3D" id="3.40.50.1110">
    <property type="entry name" value="SGNH hydrolase"/>
    <property type="match status" value="1"/>
</dbReference>
<sequence length="599" mass="67892">MDWIKRWAAIGDSYTAGIGAGSLWTDEKDDYECSRYDLSYPAVLKHAIGSTNKKFQYVACSGARTGDIFKQVDKLDDNQDLVILSAGGNDLCLSRIITTCVFFPLQGENKCKDIIKKAQTNIDTILKPNIRQVLEATMAKMSDKGIIVVSLYGQFFDDADDDCTNNQDWSFPRLDPFDSIPLTREHRTQFNKLVANINEAIKQVIHDLSPTDLTTPYIRTADWDEFMRKGLRGQFCLPESTGAYPDPAQPNLAFFRPDTRKSEHRDLKRRELGIPDDIPRLLSSQGDFDDSAVTQLSSNLTTAVMNTLSSRDPAPPDCPGDNDIDLGIGLPDRWGKFFHPNELGHRMIASFVLNAIHSTRAHILNKRSPVCMSAGNEFKCWQKDGRKDYANPDLLNKNYQTYCNEVNRNYPNTNWHDEREFNALTPEAHTFSITLQNGEKKFDKAQCLESFKRIIHGCDGDDSNNPLNWKFGGRYVRDDYVYELNIHNSVRRVWPPMKELAGSCTYDYAGWDDKYDFRGRGWADTDSGQDTIIPAIRDCNIGLKDWNFQYLDEIDDKGNEWKATFKISVDALQKCFNNGRVAAKAGGDMQGGCVQVDTK</sequence>
<evidence type="ECO:0000313" key="2">
    <source>
        <dbReference type="EMBL" id="PYH89088.1"/>
    </source>
</evidence>
<dbReference type="STRING" id="1448320.A0A319DLV8"/>
<dbReference type="PANTHER" id="PTHR37981">
    <property type="entry name" value="LIPASE 2"/>
    <property type="match status" value="1"/>
</dbReference>
<dbReference type="EMBL" id="KZ826049">
    <property type="protein sequence ID" value="PYH89088.1"/>
    <property type="molecule type" value="Genomic_DNA"/>
</dbReference>
<dbReference type="Pfam" id="PF13472">
    <property type="entry name" value="Lipase_GDSL_2"/>
    <property type="match status" value="1"/>
</dbReference>
<name>A0A319DLV8_9EURO</name>
<feature type="domain" description="SGNH hydrolase-type esterase" evidence="1">
    <location>
        <begin position="9"/>
        <end position="207"/>
    </location>
</feature>
<reference evidence="2 3" key="1">
    <citation type="submission" date="2018-02" db="EMBL/GenBank/DDBJ databases">
        <title>The genomes of Aspergillus section Nigri reveals drivers in fungal speciation.</title>
        <authorList>
            <consortium name="DOE Joint Genome Institute"/>
            <person name="Vesth T.C."/>
            <person name="Nybo J."/>
            <person name="Theobald S."/>
            <person name="Brandl J."/>
            <person name="Frisvad J.C."/>
            <person name="Nielsen K.F."/>
            <person name="Lyhne E.K."/>
            <person name="Kogle M.E."/>
            <person name="Kuo A."/>
            <person name="Riley R."/>
            <person name="Clum A."/>
            <person name="Nolan M."/>
            <person name="Lipzen A."/>
            <person name="Salamov A."/>
            <person name="Henrissat B."/>
            <person name="Wiebenga A."/>
            <person name="De vries R.P."/>
            <person name="Grigoriev I.V."/>
            <person name="Mortensen U.H."/>
            <person name="Andersen M.R."/>
            <person name="Baker S.E."/>
        </authorList>
    </citation>
    <scope>NUCLEOTIDE SEQUENCE [LARGE SCALE GENOMIC DNA]</scope>
    <source>
        <strain evidence="2 3">CBS 707.79</strain>
    </source>
</reference>
<dbReference type="InterPro" id="IPR037460">
    <property type="entry name" value="SEST-like"/>
</dbReference>
<dbReference type="SUPFAM" id="SSF52266">
    <property type="entry name" value="SGNH hydrolase"/>
    <property type="match status" value="1"/>
</dbReference>
<dbReference type="CDD" id="cd01823">
    <property type="entry name" value="SEST_like"/>
    <property type="match status" value="1"/>
</dbReference>
<dbReference type="GO" id="GO:0006629">
    <property type="term" value="P:lipid metabolic process"/>
    <property type="evidence" value="ECO:0007669"/>
    <property type="project" value="TreeGrafter"/>
</dbReference>
<dbReference type="Proteomes" id="UP000247810">
    <property type="component" value="Unassembled WGS sequence"/>
</dbReference>
<dbReference type="GO" id="GO:0016788">
    <property type="term" value="F:hydrolase activity, acting on ester bonds"/>
    <property type="evidence" value="ECO:0007669"/>
    <property type="project" value="InterPro"/>
</dbReference>
<evidence type="ECO:0000259" key="1">
    <source>
        <dbReference type="Pfam" id="PF13472"/>
    </source>
</evidence>
<dbReference type="Pfam" id="PF18647">
    <property type="entry name" value="Fungal_lectin_2"/>
    <property type="match status" value="1"/>
</dbReference>
<organism evidence="2 3">
    <name type="scientific">Aspergillus ellipticus CBS 707.79</name>
    <dbReference type="NCBI Taxonomy" id="1448320"/>
    <lineage>
        <taxon>Eukaryota</taxon>
        <taxon>Fungi</taxon>
        <taxon>Dikarya</taxon>
        <taxon>Ascomycota</taxon>
        <taxon>Pezizomycotina</taxon>
        <taxon>Eurotiomycetes</taxon>
        <taxon>Eurotiomycetidae</taxon>
        <taxon>Eurotiales</taxon>
        <taxon>Aspergillaceae</taxon>
        <taxon>Aspergillus</taxon>
        <taxon>Aspergillus subgen. Circumdati</taxon>
    </lineage>
</organism>
<dbReference type="AlphaFoldDB" id="A0A319DLV8"/>
<dbReference type="VEuPathDB" id="FungiDB:BO71DRAFT_423262"/>
<protein>
    <submittedName>
        <fullName evidence="2">Esterase family protein</fullName>
    </submittedName>
</protein>
<dbReference type="OrthoDB" id="1896086at2759"/>
<gene>
    <name evidence="2" type="ORF">BO71DRAFT_423262</name>
</gene>
<accession>A0A319DLV8</accession>
<proteinExistence type="predicted"/>
<keyword evidence="3" id="KW-1185">Reference proteome</keyword>
<evidence type="ECO:0000313" key="3">
    <source>
        <dbReference type="Proteomes" id="UP000247810"/>
    </source>
</evidence>